<accession>A0ABD1T0B9</accession>
<reference evidence="2" key="1">
    <citation type="submission" date="2024-07" db="EMBL/GenBank/DDBJ databases">
        <title>Two chromosome-level genome assemblies of Korean endemic species Abeliophyllum distichum and Forsythia ovata (Oleaceae).</title>
        <authorList>
            <person name="Jang H."/>
        </authorList>
    </citation>
    <scope>NUCLEOTIDE SEQUENCE [LARGE SCALE GENOMIC DNA]</scope>
</reference>
<name>A0ABD1T0B9_9LAMI</name>
<evidence type="ECO:0000313" key="2">
    <source>
        <dbReference type="Proteomes" id="UP001604336"/>
    </source>
</evidence>
<dbReference type="EMBL" id="JBFOLK010000006">
    <property type="protein sequence ID" value="KAL2506090.1"/>
    <property type="molecule type" value="Genomic_DNA"/>
</dbReference>
<dbReference type="AlphaFoldDB" id="A0ABD1T0B9"/>
<gene>
    <name evidence="1" type="ORF">Adt_21711</name>
</gene>
<sequence length="120" mass="13440">MPYFFPLCKDALIFLALLRKDTPAAKALDEELRRSATEASIARSRITAGEIENIQLSYDIPASVTLGALGLKEHADNPSEGFVAIYEPVMQQGLHLPMHHFFCEVLRDWNLAPYQIIPNS</sequence>
<comment type="caution">
    <text evidence="1">The sequence shown here is derived from an EMBL/GenBank/DDBJ whole genome shotgun (WGS) entry which is preliminary data.</text>
</comment>
<protein>
    <submittedName>
        <fullName evidence="1">Uncharacterized protein</fullName>
    </submittedName>
</protein>
<organism evidence="1 2">
    <name type="scientific">Abeliophyllum distichum</name>
    <dbReference type="NCBI Taxonomy" id="126358"/>
    <lineage>
        <taxon>Eukaryota</taxon>
        <taxon>Viridiplantae</taxon>
        <taxon>Streptophyta</taxon>
        <taxon>Embryophyta</taxon>
        <taxon>Tracheophyta</taxon>
        <taxon>Spermatophyta</taxon>
        <taxon>Magnoliopsida</taxon>
        <taxon>eudicotyledons</taxon>
        <taxon>Gunneridae</taxon>
        <taxon>Pentapetalae</taxon>
        <taxon>asterids</taxon>
        <taxon>lamiids</taxon>
        <taxon>Lamiales</taxon>
        <taxon>Oleaceae</taxon>
        <taxon>Forsythieae</taxon>
        <taxon>Abeliophyllum</taxon>
    </lineage>
</organism>
<proteinExistence type="predicted"/>
<evidence type="ECO:0000313" key="1">
    <source>
        <dbReference type="EMBL" id="KAL2506090.1"/>
    </source>
</evidence>
<keyword evidence="2" id="KW-1185">Reference proteome</keyword>
<dbReference type="Proteomes" id="UP001604336">
    <property type="component" value="Unassembled WGS sequence"/>
</dbReference>